<dbReference type="EMBL" id="JAKOGI010001071">
    <property type="protein sequence ID" value="KAJ8427964.1"/>
    <property type="molecule type" value="Genomic_DNA"/>
</dbReference>
<sequence>MDTLKSLMSTMAGTTTRQVAEQVKKAMDAAASARPVPVGGPPIGRKAGRPFTSWNMAESDRLPLERQRGRVVEEPIAQSAQGKTTSLKSTMADTITRQVAGQVKKAMDAAGSAQPVPVEGPPNWPKGRSFLRLMEHGREVARSDWSDRLPLGRWGDTQWRSPLPDSRREKLQSRQLPPPPTRRSLPLLMTAPPRPQNDRKYYKFHEQSEHTTIEC</sequence>
<organism evidence="2 3">
    <name type="scientific">Carnegiea gigantea</name>
    <dbReference type="NCBI Taxonomy" id="171969"/>
    <lineage>
        <taxon>Eukaryota</taxon>
        <taxon>Viridiplantae</taxon>
        <taxon>Streptophyta</taxon>
        <taxon>Embryophyta</taxon>
        <taxon>Tracheophyta</taxon>
        <taxon>Spermatophyta</taxon>
        <taxon>Magnoliopsida</taxon>
        <taxon>eudicotyledons</taxon>
        <taxon>Gunneridae</taxon>
        <taxon>Pentapetalae</taxon>
        <taxon>Caryophyllales</taxon>
        <taxon>Cactineae</taxon>
        <taxon>Cactaceae</taxon>
        <taxon>Cactoideae</taxon>
        <taxon>Echinocereeae</taxon>
        <taxon>Carnegiea</taxon>
    </lineage>
</organism>
<dbReference type="AlphaFoldDB" id="A0A9Q1GYQ7"/>
<dbReference type="Proteomes" id="UP001153076">
    <property type="component" value="Unassembled WGS sequence"/>
</dbReference>
<accession>A0A9Q1GYQ7</accession>
<reference evidence="2" key="1">
    <citation type="submission" date="2022-04" db="EMBL/GenBank/DDBJ databases">
        <title>Carnegiea gigantea Genome sequencing and assembly v2.</title>
        <authorList>
            <person name="Copetti D."/>
            <person name="Sanderson M.J."/>
            <person name="Burquez A."/>
            <person name="Wojciechowski M.F."/>
        </authorList>
    </citation>
    <scope>NUCLEOTIDE SEQUENCE</scope>
    <source>
        <strain evidence="2">SGP5-SGP5p</strain>
        <tissue evidence="2">Aerial part</tissue>
    </source>
</reference>
<name>A0A9Q1GYQ7_9CARY</name>
<feature type="region of interest" description="Disordered" evidence="1">
    <location>
        <begin position="31"/>
        <end position="51"/>
    </location>
</feature>
<evidence type="ECO:0000313" key="2">
    <source>
        <dbReference type="EMBL" id="KAJ8427964.1"/>
    </source>
</evidence>
<comment type="caution">
    <text evidence="2">The sequence shown here is derived from an EMBL/GenBank/DDBJ whole genome shotgun (WGS) entry which is preliminary data.</text>
</comment>
<protein>
    <submittedName>
        <fullName evidence="2">Uncharacterized protein</fullName>
    </submittedName>
</protein>
<gene>
    <name evidence="2" type="ORF">Cgig2_032314</name>
</gene>
<evidence type="ECO:0000256" key="1">
    <source>
        <dbReference type="SAM" id="MobiDB-lite"/>
    </source>
</evidence>
<proteinExistence type="predicted"/>
<evidence type="ECO:0000313" key="3">
    <source>
        <dbReference type="Proteomes" id="UP001153076"/>
    </source>
</evidence>
<feature type="region of interest" description="Disordered" evidence="1">
    <location>
        <begin position="151"/>
        <end position="200"/>
    </location>
</feature>
<keyword evidence="3" id="KW-1185">Reference proteome</keyword>